<evidence type="ECO:0000313" key="2">
    <source>
        <dbReference type="Proteomes" id="UP001597052"/>
    </source>
</evidence>
<sequence>MIEDYDHHLIRTATTFADRITENGFESLCEATEGPQSLFEEFWYDYNADGWQAVNKEVDCLAWAMGVCYIYGFIEHDRGNLAESEAYFFAKDLAMFAYPLSEGVITTTDVVDSVTQYRELLDIKDSLEWANLSAEAKRTKAGETRLDIADMTGHDIEFYLDLSTKQIFQELSDREKQALGVRNVDSRDFEIGREDWDDPWQPLAEDDEAHRLLEQNSAERARRLGLSEEVYSERWFLPHKAVESYTDGCFAARYAELAGATLLDQFDTQAQVFTRDAGAETKRAIAERTLKESDGLRGPGNLALYYALPVELHDTKTGIATRRIPHAVAPHLKATQLRRVYDEGVDYNDVRNFALSYNQEIDTSLDRWAGFLNWCDGPEPITHLRSRTH</sequence>
<accession>A0ABD6D843</accession>
<reference evidence="1 2" key="1">
    <citation type="journal article" date="2019" name="Int. J. Syst. Evol. Microbiol.">
        <title>The Global Catalogue of Microorganisms (GCM) 10K type strain sequencing project: providing services to taxonomists for standard genome sequencing and annotation.</title>
        <authorList>
            <consortium name="The Broad Institute Genomics Platform"/>
            <consortium name="The Broad Institute Genome Sequencing Center for Infectious Disease"/>
            <person name="Wu L."/>
            <person name="Ma J."/>
        </authorList>
    </citation>
    <scope>NUCLEOTIDE SEQUENCE [LARGE SCALE GENOMIC DNA]</scope>
    <source>
        <strain evidence="1 2">CGMCC 1.10593</strain>
    </source>
</reference>
<organism evidence="1 2">
    <name type="scientific">Halohasta litorea</name>
    <dbReference type="NCBI Taxonomy" id="869891"/>
    <lineage>
        <taxon>Archaea</taxon>
        <taxon>Methanobacteriati</taxon>
        <taxon>Methanobacteriota</taxon>
        <taxon>Stenosarchaea group</taxon>
        <taxon>Halobacteria</taxon>
        <taxon>Halobacteriales</taxon>
        <taxon>Haloferacaceae</taxon>
        <taxon>Halohasta</taxon>
    </lineage>
</organism>
<proteinExistence type="predicted"/>
<evidence type="ECO:0000313" key="1">
    <source>
        <dbReference type="EMBL" id="MFD1642441.1"/>
    </source>
</evidence>
<dbReference type="Proteomes" id="UP001597052">
    <property type="component" value="Unassembled WGS sequence"/>
</dbReference>
<dbReference type="RefSeq" id="WP_256395193.1">
    <property type="nucleotide sequence ID" value="NZ_JANHDJ010000002.1"/>
</dbReference>
<protein>
    <submittedName>
        <fullName evidence="1">Uncharacterized protein</fullName>
    </submittedName>
</protein>
<keyword evidence="2" id="KW-1185">Reference proteome</keyword>
<dbReference type="EMBL" id="JBHUDM010000002">
    <property type="protein sequence ID" value="MFD1642441.1"/>
    <property type="molecule type" value="Genomic_DNA"/>
</dbReference>
<dbReference type="AlphaFoldDB" id="A0ABD6D843"/>
<gene>
    <name evidence="1" type="ORF">ACFSBW_11210</name>
</gene>
<name>A0ABD6D843_9EURY</name>
<comment type="caution">
    <text evidence="1">The sequence shown here is derived from an EMBL/GenBank/DDBJ whole genome shotgun (WGS) entry which is preliminary data.</text>
</comment>